<dbReference type="CDD" id="cd00818">
    <property type="entry name" value="IleRS_core"/>
    <property type="match status" value="1"/>
</dbReference>
<name>A0ABN5PUM3_9ACTO</name>
<dbReference type="InterPro" id="IPR013155">
    <property type="entry name" value="M/V/L/I-tRNA-synth_anticd-bd"/>
</dbReference>
<dbReference type="PANTHER" id="PTHR42780">
    <property type="entry name" value="SOLEUCYL-TRNA SYNTHETASE"/>
    <property type="match status" value="1"/>
</dbReference>
<comment type="function">
    <text evidence="8 10">Catalyzes the attachment of isoleucine to tRNA(Ile). As IleRS can inadvertently accommodate and process structurally similar amino acids such as valine, to avoid such errors it has two additional distinct tRNA(Ile)-dependent editing activities. One activity is designated as 'pretransfer' editing and involves the hydrolysis of activated Val-AMP. The other activity is designated 'posttransfer' editing and involves deacylation of mischarged Val-tRNA(Ile).</text>
</comment>
<feature type="short sequence motif" description="'KMSKS' region" evidence="10">
    <location>
        <begin position="697"/>
        <end position="701"/>
    </location>
</feature>
<evidence type="ECO:0000256" key="3">
    <source>
        <dbReference type="ARBA" id="ARBA00022598"/>
    </source>
</evidence>
<dbReference type="InterPro" id="IPR023586">
    <property type="entry name" value="Ile-tRNA-ligase_type2"/>
</dbReference>
<reference evidence="14 15" key="1">
    <citation type="submission" date="2018-09" db="EMBL/GenBank/DDBJ databases">
        <authorList>
            <person name="Li J."/>
        </authorList>
    </citation>
    <scope>NUCLEOTIDE SEQUENCE [LARGE SCALE GENOMIC DNA]</scope>
    <source>
        <strain evidence="14 15">2129</strain>
    </source>
</reference>
<feature type="compositionally biased region" description="Basic and acidic residues" evidence="11">
    <location>
        <begin position="21"/>
        <end position="34"/>
    </location>
</feature>
<proteinExistence type="inferred from homology"/>
<comment type="domain">
    <text evidence="10">IleRS has two distinct active sites: one for aminoacylation and one for editing. The misactivated valine is translocated from the active site to the editing site, which sterically excludes the correctly activated isoleucine. The single editing site contains two valyl binding pockets, one specific for each substrate (Val-AMP or Val-tRNA(Ile)).</text>
</comment>
<dbReference type="PANTHER" id="PTHR42780:SF1">
    <property type="entry name" value="ISOLEUCINE--TRNA LIGASE, CYTOPLASMIC"/>
    <property type="match status" value="1"/>
</dbReference>
<dbReference type="GO" id="GO:0004822">
    <property type="term" value="F:isoleucine-tRNA ligase activity"/>
    <property type="evidence" value="ECO:0007669"/>
    <property type="project" value="UniProtKB-EC"/>
</dbReference>
<keyword evidence="4 10" id="KW-0547">Nucleotide-binding</keyword>
<dbReference type="SUPFAM" id="SSF52374">
    <property type="entry name" value="Nucleotidylyl transferase"/>
    <property type="match status" value="1"/>
</dbReference>
<keyword evidence="3 10" id="KW-0436">Ligase</keyword>
<dbReference type="Proteomes" id="UP000273001">
    <property type="component" value="Chromosome"/>
</dbReference>
<comment type="similarity">
    <text evidence="1 10">Belongs to the class-I aminoacyl-tRNA synthetase family. IleS type 2 subfamily.</text>
</comment>
<keyword evidence="10" id="KW-0862">Zinc</keyword>
<dbReference type="NCBIfam" id="TIGR00392">
    <property type="entry name" value="ileS"/>
    <property type="match status" value="1"/>
</dbReference>
<keyword evidence="7 10" id="KW-0030">Aminoacyl-tRNA synthetase</keyword>
<dbReference type="Gene3D" id="3.40.50.620">
    <property type="entry name" value="HUPs"/>
    <property type="match status" value="2"/>
</dbReference>
<evidence type="ECO:0000256" key="9">
    <source>
        <dbReference type="ARBA" id="ARBA00048359"/>
    </source>
</evidence>
<feature type="region of interest" description="Disordered" evidence="11">
    <location>
        <begin position="1"/>
        <end position="38"/>
    </location>
</feature>
<evidence type="ECO:0000259" key="12">
    <source>
        <dbReference type="Pfam" id="PF00133"/>
    </source>
</evidence>
<dbReference type="SUPFAM" id="SSF47323">
    <property type="entry name" value="Anticodon-binding domain of a subclass of class I aminoacyl-tRNA synthetases"/>
    <property type="match status" value="1"/>
</dbReference>
<evidence type="ECO:0000256" key="6">
    <source>
        <dbReference type="ARBA" id="ARBA00022917"/>
    </source>
</evidence>
<keyword evidence="15" id="KW-1185">Reference proteome</keyword>
<dbReference type="InterPro" id="IPR009080">
    <property type="entry name" value="tRNAsynth_Ia_anticodon-bd"/>
</dbReference>
<dbReference type="InterPro" id="IPR002300">
    <property type="entry name" value="aa-tRNA-synth_Ia"/>
</dbReference>
<gene>
    <name evidence="10" type="primary">ileS</name>
    <name evidence="14" type="ORF">D5R93_04635</name>
</gene>
<dbReference type="CDD" id="cd07961">
    <property type="entry name" value="Anticodon_Ia_Ile_ABEc"/>
    <property type="match status" value="1"/>
</dbReference>
<sequence length="1171" mass="129923">MSSSQFPGTRPGRQARARARRTTDGRHEHGEDHRHPAHGAAFYPLHRSGEDVPASPSFPTLEQEVLAYWKEDATFQASVDNRAGSRVDSSGEPCEEFVFYDGPPFANGLPHYGHLLTGYVKDAVGRYQTQRGRRVERRFGWDTHGLPAELEAQRELGIDDVTEITRPGGLGIEEFNAACRTSVLRYTSQWEDYVTRQARWVDFDNDYKTLDPTYMESVIWAFKSLYDKGLAYQGHRVLPYCWHDRTPLSNHELRMDDDVYSDRQDTTVTVGLRLEQRLDTTHPDAAPELALIWTTTPWTLPSNSAVAVGPDIEYVTVRVDASLDSPVAGQDVLLARDLLGAYARELGEDPQVLATYRGADLVGTRYVPAYDYFDDETHRAEGAAPGPAAWQVVAADYVTTTDGTGLVHLAPAFGEDDMYTCQAHGIGTVIPVDDGGCFTTEVGDYAGTHIFDANRPIVADLRDAAGPLARRPQDQRAVLVRQSSYVHSYPHCWRCRKPLIYKAVSSWFVRVTAIRDRMVELNQEIDWFPAHVKDGIFGNWLAGARDWSISRNRFWGAPIPVWVSDDPHYPRTDVYGSFAELERDFGVEVTDLHRPFIDTLTRPNPDDPTGRSTMRRIPDVLDCWFESGAMPFAQVHYPFENVEWFESHNPGDFIVEYIGQTRGWFYTLHVLATALFDRPAFTTCVSHGILLGDDGAKMSKSLRNYPDVSMVFDRDGADAMRWFLLSSPVVRGGNLVVTDKAIRDTVRQVLLPLWNTWYFFALYAAQAGGEGREDSQDPGGQPGGKGGYLTQGVDLHDASLFVSRGGLHVMDRYILARTRDLVSTVGAQMDSYDITGACATIRDFMDVLTNWYLRTSRQRFTDGDTTAFDTLHTVLRLLTEVMAPLAPLTAEEVWRGLTGGRSVHLTDWPVIPDHVGSPALVAAMDEARAAVSAALGLRKTEGLRVRQPLRTLTIATADPGALAPFKDLVAGEVNVKEVRVLDAESAGYRVTREVALNPRALSPQVRRLTSRLFAAVKAGEWELTEDGDLRFSQVLLDGVPVVLEAEDSAFTVTSRIEVDDDSLAAAMLDSGAFVLLDTALDDALEAEGWARDLVRLVQDERKAAGLHVGDRIRLELSVPQDKGAWTHTHIDLVKSEVGCVDASVVAVPGATAPTARVEKVEGWSHRAAETG</sequence>
<dbReference type="Gene3D" id="3.90.740.10">
    <property type="entry name" value="Valyl/Leucyl/Isoleucyl-tRNA synthetase, editing domain"/>
    <property type="match status" value="1"/>
</dbReference>
<keyword evidence="2 10" id="KW-0963">Cytoplasm</keyword>
<dbReference type="Pfam" id="PF19302">
    <property type="entry name" value="DUF5915"/>
    <property type="match status" value="1"/>
</dbReference>
<dbReference type="InterPro" id="IPR014729">
    <property type="entry name" value="Rossmann-like_a/b/a_fold"/>
</dbReference>
<comment type="subcellular location">
    <subcellularLocation>
        <location evidence="10">Cytoplasm</location>
    </subcellularLocation>
</comment>
<accession>A0ABN5PUM3</accession>
<comment type="cofactor">
    <cofactor evidence="10">
        <name>Zn(2+)</name>
        <dbReference type="ChEBI" id="CHEBI:29105"/>
    </cofactor>
</comment>
<evidence type="ECO:0000313" key="15">
    <source>
        <dbReference type="Proteomes" id="UP000273001"/>
    </source>
</evidence>
<comment type="subunit">
    <text evidence="10">Monomer.</text>
</comment>
<dbReference type="EC" id="6.1.1.5" evidence="10"/>
<evidence type="ECO:0000313" key="14">
    <source>
        <dbReference type="EMBL" id="AYD90800.1"/>
    </source>
</evidence>
<dbReference type="InterPro" id="IPR009008">
    <property type="entry name" value="Val/Leu/Ile-tRNA-synth_edit"/>
</dbReference>
<evidence type="ECO:0000256" key="11">
    <source>
        <dbReference type="SAM" id="MobiDB-lite"/>
    </source>
</evidence>
<dbReference type="InterPro" id="IPR002301">
    <property type="entry name" value="Ile-tRNA-ligase"/>
</dbReference>
<comment type="catalytic activity">
    <reaction evidence="9 10">
        <text>tRNA(Ile) + L-isoleucine + ATP = L-isoleucyl-tRNA(Ile) + AMP + diphosphate</text>
        <dbReference type="Rhea" id="RHEA:11060"/>
        <dbReference type="Rhea" id="RHEA-COMP:9666"/>
        <dbReference type="Rhea" id="RHEA-COMP:9695"/>
        <dbReference type="ChEBI" id="CHEBI:30616"/>
        <dbReference type="ChEBI" id="CHEBI:33019"/>
        <dbReference type="ChEBI" id="CHEBI:58045"/>
        <dbReference type="ChEBI" id="CHEBI:78442"/>
        <dbReference type="ChEBI" id="CHEBI:78528"/>
        <dbReference type="ChEBI" id="CHEBI:456215"/>
        <dbReference type="EC" id="6.1.1.5"/>
    </reaction>
</comment>
<evidence type="ECO:0000256" key="4">
    <source>
        <dbReference type="ARBA" id="ARBA00022741"/>
    </source>
</evidence>
<keyword evidence="5 10" id="KW-0067">ATP-binding</keyword>
<protein>
    <recommendedName>
        <fullName evidence="10">Isoleucine--tRNA ligase</fullName>
        <ecNumber evidence="10">6.1.1.5</ecNumber>
    </recommendedName>
    <alternativeName>
        <fullName evidence="10">Isoleucyl-tRNA synthetase</fullName>
        <shortName evidence="10">IleRS</shortName>
    </alternativeName>
</protein>
<dbReference type="SUPFAM" id="SSF50677">
    <property type="entry name" value="ValRS/IleRS/LeuRS editing domain"/>
    <property type="match status" value="1"/>
</dbReference>
<dbReference type="InterPro" id="IPR033709">
    <property type="entry name" value="Anticodon_Ile_ABEc"/>
</dbReference>
<keyword evidence="10" id="KW-0479">Metal-binding</keyword>
<evidence type="ECO:0000256" key="2">
    <source>
        <dbReference type="ARBA" id="ARBA00022490"/>
    </source>
</evidence>
<evidence type="ECO:0000256" key="5">
    <source>
        <dbReference type="ARBA" id="ARBA00022840"/>
    </source>
</evidence>
<dbReference type="HAMAP" id="MF_02003">
    <property type="entry name" value="Ile_tRNA_synth_type2"/>
    <property type="match status" value="1"/>
</dbReference>
<dbReference type="PROSITE" id="PS00178">
    <property type="entry name" value="AA_TRNA_LIGASE_I"/>
    <property type="match status" value="1"/>
</dbReference>
<dbReference type="Pfam" id="PF00133">
    <property type="entry name" value="tRNA-synt_1"/>
    <property type="match status" value="1"/>
</dbReference>
<feature type="domain" description="Methionyl/Valyl/Leucyl/Isoleucyl-tRNA synthetase anticodon-binding" evidence="13">
    <location>
        <begin position="811"/>
        <end position="950"/>
    </location>
</feature>
<evidence type="ECO:0000256" key="8">
    <source>
        <dbReference type="ARBA" id="ARBA00025217"/>
    </source>
</evidence>
<evidence type="ECO:0000256" key="7">
    <source>
        <dbReference type="ARBA" id="ARBA00023146"/>
    </source>
</evidence>
<dbReference type="Pfam" id="PF08264">
    <property type="entry name" value="Anticodon_1"/>
    <property type="match status" value="1"/>
</dbReference>
<dbReference type="InterPro" id="IPR001412">
    <property type="entry name" value="aa-tRNA-synth_I_CS"/>
</dbReference>
<feature type="short sequence motif" description="'HIGH' region" evidence="10">
    <location>
        <begin position="104"/>
        <end position="114"/>
    </location>
</feature>
<organism evidence="14 15">
    <name type="scientific">Actinomyces lilanjuaniae</name>
    <dbReference type="NCBI Taxonomy" id="2321394"/>
    <lineage>
        <taxon>Bacteria</taxon>
        <taxon>Bacillati</taxon>
        <taxon>Actinomycetota</taxon>
        <taxon>Actinomycetes</taxon>
        <taxon>Actinomycetales</taxon>
        <taxon>Actinomycetaceae</taxon>
        <taxon>Actinomyces</taxon>
    </lineage>
</organism>
<keyword evidence="6 10" id="KW-0648">Protein biosynthesis</keyword>
<evidence type="ECO:0000256" key="1">
    <source>
        <dbReference type="ARBA" id="ARBA00007078"/>
    </source>
</evidence>
<evidence type="ECO:0000259" key="13">
    <source>
        <dbReference type="Pfam" id="PF08264"/>
    </source>
</evidence>
<dbReference type="EMBL" id="CP032514">
    <property type="protein sequence ID" value="AYD90800.1"/>
    <property type="molecule type" value="Genomic_DNA"/>
</dbReference>
<evidence type="ECO:0000256" key="10">
    <source>
        <dbReference type="HAMAP-Rule" id="MF_02003"/>
    </source>
</evidence>
<dbReference type="Gene3D" id="1.10.730.10">
    <property type="entry name" value="Isoleucyl-tRNA Synthetase, Domain 1"/>
    <property type="match status" value="1"/>
</dbReference>
<feature type="binding site" evidence="10">
    <location>
        <position position="700"/>
    </location>
    <ligand>
        <name>ATP</name>
        <dbReference type="ChEBI" id="CHEBI:30616"/>
    </ligand>
</feature>
<dbReference type="PRINTS" id="PR00984">
    <property type="entry name" value="TRNASYNTHILE"/>
</dbReference>
<feature type="domain" description="Aminoacyl-tRNA synthetase class Ia" evidence="12">
    <location>
        <begin position="66"/>
        <end position="732"/>
    </location>
</feature>